<dbReference type="GeneID" id="303114950"/>
<dbReference type="InterPro" id="IPR036259">
    <property type="entry name" value="MFS_trans_sf"/>
</dbReference>
<dbReference type="Proteomes" id="UP000474676">
    <property type="component" value="Unassembled WGS sequence"/>
</dbReference>
<keyword evidence="1" id="KW-1133">Transmembrane helix</keyword>
<dbReference type="GO" id="GO:0008643">
    <property type="term" value="P:carbohydrate transport"/>
    <property type="evidence" value="ECO:0007669"/>
    <property type="project" value="InterPro"/>
</dbReference>
<accession>A0A6L5Y564</accession>
<evidence type="ECO:0000313" key="3">
    <source>
        <dbReference type="Proteomes" id="UP000474676"/>
    </source>
</evidence>
<dbReference type="RefSeq" id="WP_154574390.1">
    <property type="nucleotide sequence ID" value="NZ_JAXFFR010000053.1"/>
</dbReference>
<dbReference type="PANTHER" id="PTHR11328">
    <property type="entry name" value="MAJOR FACILITATOR SUPERFAMILY DOMAIN-CONTAINING PROTEIN"/>
    <property type="match status" value="1"/>
</dbReference>
<comment type="caution">
    <text evidence="2">The sequence shown here is derived from an EMBL/GenBank/DDBJ whole genome shotgun (WGS) entry which is preliminary data.</text>
</comment>
<dbReference type="InterPro" id="IPR039672">
    <property type="entry name" value="MFS_2"/>
</dbReference>
<dbReference type="Pfam" id="PF13347">
    <property type="entry name" value="MFS_2"/>
    <property type="match status" value="1"/>
</dbReference>
<feature type="transmembrane region" description="Helical" evidence="1">
    <location>
        <begin position="305"/>
        <end position="323"/>
    </location>
</feature>
<keyword evidence="1" id="KW-0472">Membrane</keyword>
<protein>
    <submittedName>
        <fullName evidence="2">MFS transporter</fullName>
    </submittedName>
</protein>
<feature type="transmembrane region" description="Helical" evidence="1">
    <location>
        <begin position="144"/>
        <end position="169"/>
    </location>
</feature>
<proteinExistence type="predicted"/>
<feature type="transmembrane region" description="Helical" evidence="1">
    <location>
        <begin position="242"/>
        <end position="265"/>
    </location>
</feature>
<dbReference type="EMBL" id="VUMZ01000005">
    <property type="protein sequence ID" value="MST51944.1"/>
    <property type="molecule type" value="Genomic_DNA"/>
</dbReference>
<feature type="transmembrane region" description="Helical" evidence="1">
    <location>
        <begin position="329"/>
        <end position="349"/>
    </location>
</feature>
<keyword evidence="3" id="KW-1185">Reference proteome</keyword>
<name>A0A6L5Y564_9FIRM</name>
<feature type="transmembrane region" description="Helical" evidence="1">
    <location>
        <begin position="277"/>
        <end position="298"/>
    </location>
</feature>
<dbReference type="PANTHER" id="PTHR11328:SF24">
    <property type="entry name" value="MAJOR FACILITATOR SUPERFAMILY (MFS) PROFILE DOMAIN-CONTAINING PROTEIN"/>
    <property type="match status" value="1"/>
</dbReference>
<sequence>MERLSMKDKLGYGSASLADSLSYNFIATYFMFFLTTAVGIRPATAGMITVIGAVWNGFINPVIGYFADHIRTSRGRRRPLILFSSIPLALTLLFAFTDFPFVSAEGKPFYYGILLMLFWLSYTGFLVPYLALASEYTTDYDQRTILRFFASMFNMAGALVNFLIPSVAVEWLQDAGVPLSLAWSLVGGMVGAVCFISILLTFLSSKKKDPPCVDSGARPGFNPADVFREYVSLFTLGPIRQLIVASIATLICYSIMLADMVYFLTYNMKCTALQMSLFMSLRAVFGILLIPLVARLTVRFDKRGAFGLLSVIGIAGMVVLRMTGVGSTGGIICYMLMVTLCTAIYWSLMPSMYLDVCDYDRLKTGKRRQATIVSFQGLVEAVSGGIGTMLLGFLLQNAGFDGGAPVQTASACEWIFNCTTVIPGAFLAIAIIAVWRYPLTRSVHREIMEKIGETGE</sequence>
<evidence type="ECO:0000256" key="1">
    <source>
        <dbReference type="SAM" id="Phobius"/>
    </source>
</evidence>
<keyword evidence="1" id="KW-0812">Transmembrane</keyword>
<feature type="transmembrane region" description="Helical" evidence="1">
    <location>
        <begin position="109"/>
        <end position="132"/>
    </location>
</feature>
<feature type="transmembrane region" description="Helical" evidence="1">
    <location>
        <begin position="21"/>
        <end position="40"/>
    </location>
</feature>
<evidence type="ECO:0000313" key="2">
    <source>
        <dbReference type="EMBL" id="MST51944.1"/>
    </source>
</evidence>
<feature type="transmembrane region" description="Helical" evidence="1">
    <location>
        <begin position="370"/>
        <end position="394"/>
    </location>
</feature>
<gene>
    <name evidence="2" type="ORF">FYJ64_06390</name>
</gene>
<dbReference type="AlphaFoldDB" id="A0A6L5Y564"/>
<feature type="transmembrane region" description="Helical" evidence="1">
    <location>
        <begin position="414"/>
        <end position="435"/>
    </location>
</feature>
<reference evidence="2 3" key="1">
    <citation type="submission" date="2019-08" db="EMBL/GenBank/DDBJ databases">
        <title>In-depth cultivation of the pig gut microbiome towards novel bacterial diversity and tailored functional studies.</title>
        <authorList>
            <person name="Wylensek D."/>
            <person name="Hitch T.C.A."/>
            <person name="Clavel T."/>
        </authorList>
    </citation>
    <scope>NUCLEOTIDE SEQUENCE [LARGE SCALE GENOMIC DNA]</scope>
    <source>
        <strain evidence="2 3">WCA-MUC-591-APC-3H</strain>
    </source>
</reference>
<dbReference type="GO" id="GO:0005886">
    <property type="term" value="C:plasma membrane"/>
    <property type="evidence" value="ECO:0007669"/>
    <property type="project" value="TreeGrafter"/>
</dbReference>
<feature type="transmembrane region" description="Helical" evidence="1">
    <location>
        <begin position="46"/>
        <end position="67"/>
    </location>
</feature>
<feature type="transmembrane region" description="Helical" evidence="1">
    <location>
        <begin position="181"/>
        <end position="203"/>
    </location>
</feature>
<organism evidence="2 3">
    <name type="scientific">Hornefia butyriciproducens</name>
    <dbReference type="NCBI Taxonomy" id="2652293"/>
    <lineage>
        <taxon>Bacteria</taxon>
        <taxon>Bacillati</taxon>
        <taxon>Bacillota</taxon>
        <taxon>Clostridia</taxon>
        <taxon>Peptostreptococcales</taxon>
        <taxon>Anaerovoracaceae</taxon>
        <taxon>Hornefia</taxon>
    </lineage>
</organism>
<dbReference type="SUPFAM" id="SSF103473">
    <property type="entry name" value="MFS general substrate transporter"/>
    <property type="match status" value="1"/>
</dbReference>
<dbReference type="GO" id="GO:0015293">
    <property type="term" value="F:symporter activity"/>
    <property type="evidence" value="ECO:0007669"/>
    <property type="project" value="InterPro"/>
</dbReference>
<dbReference type="Gene3D" id="1.20.1250.20">
    <property type="entry name" value="MFS general substrate transporter like domains"/>
    <property type="match status" value="2"/>
</dbReference>
<feature type="transmembrane region" description="Helical" evidence="1">
    <location>
        <begin position="79"/>
        <end position="97"/>
    </location>
</feature>